<reference evidence="1" key="1">
    <citation type="submission" date="2014-09" db="EMBL/GenBank/DDBJ databases">
        <authorList>
            <person name="Magalhaes I.L.F."/>
            <person name="Oliveira U."/>
            <person name="Santos F.R."/>
            <person name="Vidigal T.H.D.A."/>
            <person name="Brescovit A.D."/>
            <person name="Santos A.J."/>
        </authorList>
    </citation>
    <scope>NUCLEOTIDE SEQUENCE</scope>
    <source>
        <tissue evidence="1">Shoot tissue taken approximately 20 cm above the soil surface</tissue>
    </source>
</reference>
<name>A0A0A9DKL5_ARUDO</name>
<evidence type="ECO:0000313" key="1">
    <source>
        <dbReference type="EMBL" id="JAD87218.1"/>
    </source>
</evidence>
<reference evidence="1" key="2">
    <citation type="journal article" date="2015" name="Data Brief">
        <title>Shoot transcriptome of the giant reed, Arundo donax.</title>
        <authorList>
            <person name="Barrero R.A."/>
            <person name="Guerrero F.D."/>
            <person name="Moolhuijzen P."/>
            <person name="Goolsby J.A."/>
            <person name="Tidwell J."/>
            <person name="Bellgard S.E."/>
            <person name="Bellgard M.I."/>
        </authorList>
    </citation>
    <scope>NUCLEOTIDE SEQUENCE</scope>
    <source>
        <tissue evidence="1">Shoot tissue taken approximately 20 cm above the soil surface</tissue>
    </source>
</reference>
<protein>
    <submittedName>
        <fullName evidence="1">Uncharacterized protein</fullName>
    </submittedName>
</protein>
<sequence length="54" mass="5975">MKCDPGPTIQCQSFRCKSSIPSAIESSLKNYQLVFQIQKQISSSRALSVSEARP</sequence>
<dbReference type="AlphaFoldDB" id="A0A0A9DKL5"/>
<organism evidence="1">
    <name type="scientific">Arundo donax</name>
    <name type="common">Giant reed</name>
    <name type="synonym">Donax arundinaceus</name>
    <dbReference type="NCBI Taxonomy" id="35708"/>
    <lineage>
        <taxon>Eukaryota</taxon>
        <taxon>Viridiplantae</taxon>
        <taxon>Streptophyta</taxon>
        <taxon>Embryophyta</taxon>
        <taxon>Tracheophyta</taxon>
        <taxon>Spermatophyta</taxon>
        <taxon>Magnoliopsida</taxon>
        <taxon>Liliopsida</taxon>
        <taxon>Poales</taxon>
        <taxon>Poaceae</taxon>
        <taxon>PACMAD clade</taxon>
        <taxon>Arundinoideae</taxon>
        <taxon>Arundineae</taxon>
        <taxon>Arundo</taxon>
    </lineage>
</organism>
<dbReference type="EMBL" id="GBRH01210677">
    <property type="protein sequence ID" value="JAD87218.1"/>
    <property type="molecule type" value="Transcribed_RNA"/>
</dbReference>
<accession>A0A0A9DKL5</accession>
<proteinExistence type="predicted"/>